<dbReference type="PROSITE" id="PS51257">
    <property type="entry name" value="PROKAR_LIPOPROTEIN"/>
    <property type="match status" value="1"/>
</dbReference>
<dbReference type="PANTHER" id="PTHR44366:SF1">
    <property type="entry name" value="UDP-N-ACETYLGLUCOSAMINE--PEPTIDE N-ACETYLGLUCOSAMINYLTRANSFERASE 110 KDA SUBUNIT"/>
    <property type="match status" value="1"/>
</dbReference>
<feature type="signal peptide" evidence="3">
    <location>
        <begin position="1"/>
        <end position="28"/>
    </location>
</feature>
<feature type="repeat" description="TPR" evidence="1">
    <location>
        <begin position="303"/>
        <end position="336"/>
    </location>
</feature>
<reference evidence="4 5" key="1">
    <citation type="submission" date="2019-06" db="EMBL/GenBank/DDBJ databases">
        <authorList>
            <person name="Livingstone P."/>
            <person name="Whitworth D."/>
        </authorList>
    </citation>
    <scope>NUCLEOTIDE SEQUENCE [LARGE SCALE GENOMIC DNA]</scope>
    <source>
        <strain evidence="4 5">AM401</strain>
    </source>
</reference>
<dbReference type="PANTHER" id="PTHR44366">
    <property type="entry name" value="UDP-N-ACETYLGLUCOSAMINE--PEPTIDE N-ACETYLGLUCOSAMINYLTRANSFERASE 110 KDA SUBUNIT"/>
    <property type="match status" value="1"/>
</dbReference>
<feature type="repeat" description="TPR" evidence="1">
    <location>
        <begin position="235"/>
        <end position="268"/>
    </location>
</feature>
<evidence type="ECO:0000313" key="4">
    <source>
        <dbReference type="EMBL" id="TQF10019.1"/>
    </source>
</evidence>
<gene>
    <name evidence="4" type="ORF">FJV41_41635</name>
</gene>
<dbReference type="GO" id="GO:0097363">
    <property type="term" value="F:protein O-acetylglucosaminyltransferase activity"/>
    <property type="evidence" value="ECO:0007669"/>
    <property type="project" value="TreeGrafter"/>
</dbReference>
<feature type="chain" id="PRO_5022190077" evidence="3">
    <location>
        <begin position="29"/>
        <end position="528"/>
    </location>
</feature>
<dbReference type="Pfam" id="PF00515">
    <property type="entry name" value="TPR_1"/>
    <property type="match status" value="1"/>
</dbReference>
<dbReference type="Pfam" id="PF13432">
    <property type="entry name" value="TPR_16"/>
    <property type="match status" value="2"/>
</dbReference>
<comment type="caution">
    <text evidence="4">The sequence shown here is derived from an EMBL/GenBank/DDBJ whole genome shotgun (WGS) entry which is preliminary data.</text>
</comment>
<dbReference type="InterPro" id="IPR019734">
    <property type="entry name" value="TPR_rpt"/>
</dbReference>
<dbReference type="PROSITE" id="PS50005">
    <property type="entry name" value="TPR"/>
    <property type="match status" value="4"/>
</dbReference>
<dbReference type="InterPro" id="IPR011990">
    <property type="entry name" value="TPR-like_helical_dom_sf"/>
</dbReference>
<evidence type="ECO:0000256" key="2">
    <source>
        <dbReference type="SAM" id="MobiDB-lite"/>
    </source>
</evidence>
<dbReference type="GO" id="GO:0006493">
    <property type="term" value="P:protein O-linked glycosylation"/>
    <property type="evidence" value="ECO:0007669"/>
    <property type="project" value="InterPro"/>
</dbReference>
<dbReference type="Proteomes" id="UP000315369">
    <property type="component" value="Unassembled WGS sequence"/>
</dbReference>
<dbReference type="SMART" id="SM00028">
    <property type="entry name" value="TPR"/>
    <property type="match status" value="6"/>
</dbReference>
<feature type="repeat" description="TPR" evidence="1">
    <location>
        <begin position="269"/>
        <end position="302"/>
    </location>
</feature>
<proteinExistence type="predicted"/>
<keyword evidence="1" id="KW-0802">TPR repeat</keyword>
<dbReference type="SUPFAM" id="SSF48452">
    <property type="entry name" value="TPR-like"/>
    <property type="match status" value="1"/>
</dbReference>
<feature type="compositionally biased region" description="Low complexity" evidence="2">
    <location>
        <begin position="418"/>
        <end position="441"/>
    </location>
</feature>
<dbReference type="OrthoDB" id="5488137at2"/>
<protein>
    <submittedName>
        <fullName evidence="4">Tetratricopeptide repeat protein</fullName>
    </submittedName>
</protein>
<dbReference type="AlphaFoldDB" id="A0A540WLX7"/>
<feature type="compositionally biased region" description="Pro residues" evidence="2">
    <location>
        <begin position="477"/>
        <end position="486"/>
    </location>
</feature>
<accession>A0A540WLX7</accession>
<organism evidence="4 5">
    <name type="scientific">Myxococcus llanfairpwllgwyngyllgogerychwyrndrobwllllantysiliogogogochensis</name>
    <dbReference type="NCBI Taxonomy" id="2590453"/>
    <lineage>
        <taxon>Bacteria</taxon>
        <taxon>Pseudomonadati</taxon>
        <taxon>Myxococcota</taxon>
        <taxon>Myxococcia</taxon>
        <taxon>Myxococcales</taxon>
        <taxon>Cystobacterineae</taxon>
        <taxon>Myxococcaceae</taxon>
        <taxon>Myxococcus</taxon>
    </lineage>
</organism>
<feature type="compositionally biased region" description="Pro residues" evidence="2">
    <location>
        <begin position="497"/>
        <end position="506"/>
    </location>
</feature>
<feature type="compositionally biased region" description="Basic and acidic residues" evidence="2">
    <location>
        <begin position="376"/>
        <end position="417"/>
    </location>
</feature>
<evidence type="ECO:0000256" key="1">
    <source>
        <dbReference type="PROSITE-ProRule" id="PRU00339"/>
    </source>
</evidence>
<feature type="region of interest" description="Disordered" evidence="2">
    <location>
        <begin position="29"/>
        <end position="54"/>
    </location>
</feature>
<dbReference type="Gene3D" id="1.25.40.10">
    <property type="entry name" value="Tetratricopeptide repeat domain"/>
    <property type="match status" value="2"/>
</dbReference>
<name>A0A540WLX7_9BACT</name>
<evidence type="ECO:0000313" key="5">
    <source>
        <dbReference type="Proteomes" id="UP000315369"/>
    </source>
</evidence>
<feature type="region of interest" description="Disordered" evidence="2">
    <location>
        <begin position="376"/>
        <end position="528"/>
    </location>
</feature>
<sequence>MSFSPRTPGASALTALLLSSGLWLSACASGPETRPTAEAPVEATADADSKAAPVPTVVAPPPRSTAQDFEQAVAIARAGELTAAETALRALVTQNPNLDYAWTNLGIVQERLGRHEDAERSYRQALAVAPEQESAWDCLARLYGRTGRSAALETELRGLVETKQDSAPLHTALAITLLQQKKLGPAATEAKQALKFDERHTRAMQVLAQVYYREGKHELARMVLENARDIAPGDAATRNALGLVYLALKVGPQALAEFKEAAKLRPDFAEARNNFGALLNEAQDYPAAVTELEAAVRAAPDFAAARLNLGNAYRGQGEFERAKAEYEQVLVLLPGQPDPFFNLAILFLDVEPPGVDPIQRYKTALTYFERYEAQGGRDNRTPQYTKDARKSIEREERRLERERKDQLRKAAEQEKAQQEQAKQAAENNAPTTAPPAQAAPADKGTASTSTPPVQGASAPASPPKQTAPSGSENPGAVPTPPAPTPAPSAHVGAPSEGTPPPAPVSQPEPASGTAPSKSGSGKLATDKN</sequence>
<keyword evidence="5" id="KW-1185">Reference proteome</keyword>
<dbReference type="InterPro" id="IPR037919">
    <property type="entry name" value="OGT"/>
</dbReference>
<feature type="repeat" description="TPR" evidence="1">
    <location>
        <begin position="99"/>
        <end position="132"/>
    </location>
</feature>
<feature type="compositionally biased region" description="Polar residues" evidence="2">
    <location>
        <begin position="463"/>
        <end position="472"/>
    </location>
</feature>
<evidence type="ECO:0000256" key="3">
    <source>
        <dbReference type="SAM" id="SignalP"/>
    </source>
</evidence>
<keyword evidence="3" id="KW-0732">Signal</keyword>
<dbReference type="RefSeq" id="WP_141648181.1">
    <property type="nucleotide sequence ID" value="NZ_VIFM01000289.1"/>
</dbReference>
<dbReference type="EMBL" id="VIFM01000289">
    <property type="protein sequence ID" value="TQF10019.1"/>
    <property type="molecule type" value="Genomic_DNA"/>
</dbReference>